<dbReference type="InterPro" id="IPR033690">
    <property type="entry name" value="Adenylat_kinase_CS"/>
</dbReference>
<reference evidence="13" key="3">
    <citation type="journal article" date="2018" name="BMC Genomics">
        <title>Whole genome sequencing and function prediction of 133 gut anaerobes isolated from chicken caecum in pure cultures.</title>
        <authorList>
            <person name="Medvecky M."/>
            <person name="Cejkova D."/>
            <person name="Polansky O."/>
            <person name="Karasova D."/>
            <person name="Kubasova T."/>
            <person name="Cizek A."/>
            <person name="Rychlik I."/>
        </authorList>
    </citation>
    <scope>NUCLEOTIDE SEQUENCE</scope>
    <source>
        <strain evidence="13">An175</strain>
    </source>
</reference>
<evidence type="ECO:0000256" key="1">
    <source>
        <dbReference type="ARBA" id="ARBA00022679"/>
    </source>
</evidence>
<evidence type="ECO:0000256" key="6">
    <source>
        <dbReference type="ARBA" id="ARBA00022833"/>
    </source>
</evidence>
<dbReference type="AlphaFoldDB" id="A0A174R4R3"/>
<keyword evidence="4 8" id="KW-0547">Nucleotide-binding</keyword>
<evidence type="ECO:0000256" key="4">
    <source>
        <dbReference type="ARBA" id="ARBA00022741"/>
    </source>
</evidence>
<dbReference type="RefSeq" id="WP_006873264.1">
    <property type="nucleotide sequence ID" value="NZ_CABIWA010000014.1"/>
</dbReference>
<comment type="pathway">
    <text evidence="8">Purine metabolism; AMP biosynthesis via salvage pathway; AMP from ADP: step 1/1.</text>
</comment>
<organism evidence="12 15">
    <name type="scientific">Anaerotruncus colihominis</name>
    <dbReference type="NCBI Taxonomy" id="169435"/>
    <lineage>
        <taxon>Bacteria</taxon>
        <taxon>Bacillati</taxon>
        <taxon>Bacillota</taxon>
        <taxon>Clostridia</taxon>
        <taxon>Eubacteriales</taxon>
        <taxon>Oscillospiraceae</taxon>
        <taxon>Anaerotruncus</taxon>
    </lineage>
</organism>
<feature type="binding site" evidence="8">
    <location>
        <begin position="10"/>
        <end position="15"/>
    </location>
    <ligand>
        <name>ATP</name>
        <dbReference type="ChEBI" id="CHEBI:30616"/>
    </ligand>
</feature>
<keyword evidence="1 8" id="KW-0808">Transferase</keyword>
<comment type="domain">
    <text evidence="8">Consists of three domains, a large central CORE domain and two small peripheral domains, NMPbind and LID, which undergo movements during catalysis. The LID domain closes over the site of phosphoryl transfer upon ATP binding. Assembling and dissambling the active center during each catalytic cycle provides an effective means to prevent ATP hydrolysis. Some bacteria have evolved a zinc-coordinating structure that stabilizes the LID domain.</text>
</comment>
<feature type="binding site" evidence="8">
    <location>
        <position position="156"/>
    </location>
    <ligand>
        <name>AMP</name>
        <dbReference type="ChEBI" id="CHEBI:456215"/>
    </ligand>
</feature>
<dbReference type="InterPro" id="IPR000850">
    <property type="entry name" value="Adenylat/UMP-CMP_kin"/>
</dbReference>
<dbReference type="GO" id="GO:0005524">
    <property type="term" value="F:ATP binding"/>
    <property type="evidence" value="ECO:0007669"/>
    <property type="project" value="UniProtKB-UniRule"/>
</dbReference>
<feature type="binding site" evidence="8">
    <location>
        <position position="195"/>
    </location>
    <ligand>
        <name>ATP</name>
        <dbReference type="ChEBI" id="CHEBI:30616"/>
    </ligand>
</feature>
<feature type="binding site" evidence="8">
    <location>
        <position position="31"/>
    </location>
    <ligand>
        <name>AMP</name>
        <dbReference type="ChEBI" id="CHEBI:456215"/>
    </ligand>
</feature>
<evidence type="ECO:0000313" key="17">
    <source>
        <dbReference type="Proteomes" id="UP000260828"/>
    </source>
</evidence>
<keyword evidence="7 8" id="KW-0067">ATP-binding</keyword>
<evidence type="ECO:0000256" key="2">
    <source>
        <dbReference type="ARBA" id="ARBA00022723"/>
    </source>
</evidence>
<dbReference type="InterPro" id="IPR007862">
    <property type="entry name" value="Adenylate_kinase_lid-dom"/>
</dbReference>
<dbReference type="InterPro" id="IPR006259">
    <property type="entry name" value="Adenyl_kin_sub"/>
</dbReference>
<dbReference type="PRINTS" id="PR00094">
    <property type="entry name" value="ADENYLTKNASE"/>
</dbReference>
<reference evidence="14 17" key="4">
    <citation type="submission" date="2018-08" db="EMBL/GenBank/DDBJ databases">
        <title>A genome reference for cultivated species of the human gut microbiota.</title>
        <authorList>
            <person name="Zou Y."/>
            <person name="Xue W."/>
            <person name="Luo G."/>
        </authorList>
    </citation>
    <scope>NUCLEOTIDE SEQUENCE [LARGE SCALE GENOMIC DNA]</scope>
    <source>
        <strain evidence="14 17">TF05-12AC</strain>
    </source>
</reference>
<dbReference type="PROSITE" id="PS00113">
    <property type="entry name" value="ADENYLATE_KINASE"/>
    <property type="match status" value="1"/>
</dbReference>
<feature type="binding site" evidence="8">
    <location>
        <position position="167"/>
    </location>
    <ligand>
        <name>AMP</name>
        <dbReference type="ChEBI" id="CHEBI:456215"/>
    </ligand>
</feature>
<dbReference type="SUPFAM" id="SSF52540">
    <property type="entry name" value="P-loop containing nucleoside triphosphate hydrolases"/>
    <property type="match status" value="1"/>
</dbReference>
<feature type="region of interest" description="NMP" evidence="8">
    <location>
        <begin position="30"/>
        <end position="59"/>
    </location>
</feature>
<accession>A0A174R4R3</accession>
<feature type="binding site" evidence="8">
    <location>
        <begin position="132"/>
        <end position="133"/>
    </location>
    <ligand>
        <name>ATP</name>
        <dbReference type="ChEBI" id="CHEBI:30616"/>
    </ligand>
</feature>
<reference evidence="16" key="2">
    <citation type="submission" date="2017-04" db="EMBL/GenBank/DDBJ databases">
        <title>Function of individual gut microbiota members based on whole genome sequencing of pure cultures obtained from chicken caecum.</title>
        <authorList>
            <person name="Medvecky M."/>
            <person name="Cejkova D."/>
            <person name="Polansky O."/>
            <person name="Karasova D."/>
            <person name="Kubasova T."/>
            <person name="Cizek A."/>
            <person name="Rychlik I."/>
        </authorList>
    </citation>
    <scope>NUCLEOTIDE SEQUENCE [LARGE SCALE GENOMIC DNA]</scope>
    <source>
        <strain evidence="16">An175</strain>
    </source>
</reference>
<feature type="region of interest" description="LID" evidence="8">
    <location>
        <begin position="122"/>
        <end position="159"/>
    </location>
</feature>
<dbReference type="PANTHER" id="PTHR23359">
    <property type="entry name" value="NUCLEOTIDE KINASE"/>
    <property type="match status" value="1"/>
</dbReference>
<comment type="catalytic activity">
    <reaction evidence="8 10">
        <text>AMP + ATP = 2 ADP</text>
        <dbReference type="Rhea" id="RHEA:12973"/>
        <dbReference type="ChEBI" id="CHEBI:30616"/>
        <dbReference type="ChEBI" id="CHEBI:456215"/>
        <dbReference type="ChEBI" id="CHEBI:456216"/>
        <dbReference type="EC" id="2.7.4.3"/>
    </reaction>
</comment>
<dbReference type="EC" id="2.7.4.3" evidence="8 10"/>
<evidence type="ECO:0000313" key="14">
    <source>
        <dbReference type="EMBL" id="RGE66983.1"/>
    </source>
</evidence>
<gene>
    <name evidence="8" type="primary">adk</name>
    <name evidence="13" type="ORF">B5F11_10555</name>
    <name evidence="14" type="ORF">DXC40_12165</name>
    <name evidence="12" type="ORF">ERS852551_01954</name>
</gene>
<proteinExistence type="inferred from homology"/>
<reference evidence="12 15" key="1">
    <citation type="submission" date="2015-09" db="EMBL/GenBank/DDBJ databases">
        <authorList>
            <consortium name="Pathogen Informatics"/>
        </authorList>
    </citation>
    <scope>NUCLEOTIDE SEQUENCE [LARGE SCALE GENOMIC DNA]</scope>
    <source>
        <strain evidence="12 15">2789STDY5834939</strain>
    </source>
</reference>
<comment type="subunit">
    <text evidence="8 10">Monomer.</text>
</comment>
<dbReference type="NCBIfam" id="NF001381">
    <property type="entry name" value="PRK00279.1-3"/>
    <property type="match status" value="1"/>
</dbReference>
<dbReference type="EMBL" id="NFKP01000012">
    <property type="protein sequence ID" value="OUP69061.1"/>
    <property type="molecule type" value="Genomic_DNA"/>
</dbReference>
<keyword evidence="3 8" id="KW-0545">Nucleotide biosynthesis</keyword>
<dbReference type="UniPathway" id="UPA00588">
    <property type="reaction ID" value="UER00649"/>
</dbReference>
<dbReference type="Proteomes" id="UP000260828">
    <property type="component" value="Unassembled WGS sequence"/>
</dbReference>
<feature type="binding site" evidence="8">
    <location>
        <position position="36"/>
    </location>
    <ligand>
        <name>AMP</name>
        <dbReference type="ChEBI" id="CHEBI:456215"/>
    </ligand>
</feature>
<dbReference type="Pfam" id="PF00406">
    <property type="entry name" value="ADK"/>
    <property type="match status" value="1"/>
</dbReference>
<feature type="binding site" evidence="8">
    <location>
        <position position="123"/>
    </location>
    <ligand>
        <name>ATP</name>
        <dbReference type="ChEBI" id="CHEBI:30616"/>
    </ligand>
</feature>
<feature type="domain" description="Adenylate kinase active site lid" evidence="11">
    <location>
        <begin position="123"/>
        <end position="158"/>
    </location>
</feature>
<dbReference type="OrthoDB" id="9805030at2"/>
<dbReference type="Pfam" id="PF05191">
    <property type="entry name" value="ADK_lid"/>
    <property type="match status" value="1"/>
</dbReference>
<dbReference type="NCBIfam" id="NF001380">
    <property type="entry name" value="PRK00279.1-2"/>
    <property type="match status" value="1"/>
</dbReference>
<dbReference type="GO" id="GO:0005737">
    <property type="term" value="C:cytoplasm"/>
    <property type="evidence" value="ECO:0007669"/>
    <property type="project" value="UniProtKB-SubCell"/>
</dbReference>
<dbReference type="NCBIfam" id="TIGR01351">
    <property type="entry name" value="adk"/>
    <property type="match status" value="1"/>
</dbReference>
<dbReference type="GO" id="GO:0044209">
    <property type="term" value="P:AMP salvage"/>
    <property type="evidence" value="ECO:0007669"/>
    <property type="project" value="UniProtKB-UniRule"/>
</dbReference>
<evidence type="ECO:0000256" key="8">
    <source>
        <dbReference type="HAMAP-Rule" id="MF_00235"/>
    </source>
</evidence>
<evidence type="ECO:0000256" key="5">
    <source>
        <dbReference type="ARBA" id="ARBA00022777"/>
    </source>
</evidence>
<feature type="binding site" evidence="8">
    <location>
        <begin position="57"/>
        <end position="59"/>
    </location>
    <ligand>
        <name>AMP</name>
        <dbReference type="ChEBI" id="CHEBI:456215"/>
    </ligand>
</feature>
<evidence type="ECO:0000313" key="16">
    <source>
        <dbReference type="Proteomes" id="UP000196386"/>
    </source>
</evidence>
<dbReference type="GO" id="GO:0004017">
    <property type="term" value="F:AMP kinase activity"/>
    <property type="evidence" value="ECO:0007669"/>
    <property type="project" value="UniProtKB-UniRule"/>
</dbReference>
<sequence>MKLILLGAPGAGKGTQAEIICERLGIPAISTGNIIREALRNGTEMGLRAKSYMESGALVPDDVVIGIIKERLAADDCKNGFILDGFPRTVPQAEALDQMGVEIDRVIDIEVPDAAIEKRMSGRRVCGSCGASYHLDYKAPKAEGVCDKCGGGLIIRKDDEPETVRDRLKTYHEQTEPLKDFYASKGKLRIVEGQEEVADTTKLTLAALEA</sequence>
<comment type="function">
    <text evidence="8">Catalyzes the reversible transfer of the terminal phosphate group between ATP and AMP. Plays an important role in cellular energy homeostasis and in adenine nucleotide metabolism.</text>
</comment>
<evidence type="ECO:0000256" key="10">
    <source>
        <dbReference type="RuleBase" id="RU003331"/>
    </source>
</evidence>
<protein>
    <recommendedName>
        <fullName evidence="8 10">Adenylate kinase</fullName>
        <shortName evidence="8">AK</shortName>
        <ecNumber evidence="8 10">2.7.4.3</ecNumber>
    </recommendedName>
    <alternativeName>
        <fullName evidence="8">ATP-AMP transphosphorylase</fullName>
    </alternativeName>
    <alternativeName>
        <fullName evidence="8">ATP:AMP phosphotransferase</fullName>
    </alternativeName>
    <alternativeName>
        <fullName evidence="8">Adenylate monophosphate kinase</fullName>
    </alternativeName>
</protein>
<name>A0A174R4R3_9FIRM</name>
<feature type="binding site" evidence="8">
    <location>
        <position position="149"/>
    </location>
    <ligand>
        <name>Zn(2+)</name>
        <dbReference type="ChEBI" id="CHEBI:29105"/>
        <note>structural</note>
    </ligand>
</feature>
<evidence type="ECO:0000313" key="13">
    <source>
        <dbReference type="EMBL" id="OUP69061.1"/>
    </source>
</evidence>
<feature type="binding site" evidence="8">
    <location>
        <position position="129"/>
    </location>
    <ligand>
        <name>Zn(2+)</name>
        <dbReference type="ChEBI" id="CHEBI:29105"/>
        <note>structural</note>
    </ligand>
</feature>
<dbReference type="InterPro" id="IPR027417">
    <property type="entry name" value="P-loop_NTPase"/>
</dbReference>
<feature type="binding site" evidence="8">
    <location>
        <position position="92"/>
    </location>
    <ligand>
        <name>AMP</name>
        <dbReference type="ChEBI" id="CHEBI:456215"/>
    </ligand>
</feature>
<dbReference type="EMBL" id="CZBE01000012">
    <property type="protein sequence ID" value="CUP78907.1"/>
    <property type="molecule type" value="Genomic_DNA"/>
</dbReference>
<evidence type="ECO:0000256" key="9">
    <source>
        <dbReference type="RuleBase" id="RU003330"/>
    </source>
</evidence>
<dbReference type="HAMAP" id="MF_00235">
    <property type="entry name" value="Adenylate_kinase_Adk"/>
    <property type="match status" value="1"/>
</dbReference>
<comment type="similarity">
    <text evidence="8 9">Belongs to the adenylate kinase family.</text>
</comment>
<dbReference type="CDD" id="cd01428">
    <property type="entry name" value="ADK"/>
    <property type="match status" value="1"/>
</dbReference>
<feature type="binding site" evidence="8">
    <location>
        <begin position="85"/>
        <end position="88"/>
    </location>
    <ligand>
        <name>AMP</name>
        <dbReference type="ChEBI" id="CHEBI:456215"/>
    </ligand>
</feature>
<evidence type="ECO:0000256" key="7">
    <source>
        <dbReference type="ARBA" id="ARBA00022840"/>
    </source>
</evidence>
<evidence type="ECO:0000313" key="12">
    <source>
        <dbReference type="EMBL" id="CUP78907.1"/>
    </source>
</evidence>
<keyword evidence="8" id="KW-0963">Cytoplasm</keyword>
<dbReference type="Proteomes" id="UP000095765">
    <property type="component" value="Unassembled WGS sequence"/>
</dbReference>
<dbReference type="FunFam" id="3.40.50.300:FF:000106">
    <property type="entry name" value="Adenylate kinase mitochondrial"/>
    <property type="match status" value="1"/>
</dbReference>
<evidence type="ECO:0000259" key="11">
    <source>
        <dbReference type="Pfam" id="PF05191"/>
    </source>
</evidence>
<feature type="binding site" evidence="8">
    <location>
        <position position="126"/>
    </location>
    <ligand>
        <name>Zn(2+)</name>
        <dbReference type="ChEBI" id="CHEBI:29105"/>
        <note>structural</note>
    </ligand>
</feature>
<comment type="subcellular location">
    <subcellularLocation>
        <location evidence="8 10">Cytoplasm</location>
    </subcellularLocation>
</comment>
<keyword evidence="5 8" id="KW-0418">Kinase</keyword>
<evidence type="ECO:0000313" key="15">
    <source>
        <dbReference type="Proteomes" id="UP000095765"/>
    </source>
</evidence>
<dbReference type="Proteomes" id="UP000196386">
    <property type="component" value="Unassembled WGS sequence"/>
</dbReference>
<dbReference type="GO" id="GO:0008270">
    <property type="term" value="F:zinc ion binding"/>
    <property type="evidence" value="ECO:0007669"/>
    <property type="project" value="UniProtKB-UniRule"/>
</dbReference>
<evidence type="ECO:0000256" key="3">
    <source>
        <dbReference type="ARBA" id="ARBA00022727"/>
    </source>
</evidence>
<feature type="binding site" evidence="8">
    <location>
        <position position="146"/>
    </location>
    <ligand>
        <name>Zn(2+)</name>
        <dbReference type="ChEBI" id="CHEBI:29105"/>
        <note>structural</note>
    </ligand>
</feature>
<dbReference type="GeneID" id="72463925"/>
<dbReference type="Gene3D" id="3.40.50.300">
    <property type="entry name" value="P-loop containing nucleotide triphosphate hydrolases"/>
    <property type="match status" value="1"/>
</dbReference>
<dbReference type="EMBL" id="QVME01000006">
    <property type="protein sequence ID" value="RGE66983.1"/>
    <property type="molecule type" value="Genomic_DNA"/>
</dbReference>
<keyword evidence="2 8" id="KW-0479">Metal-binding</keyword>
<keyword evidence="6 8" id="KW-0862">Zinc</keyword>